<dbReference type="OrthoDB" id="7597062at2"/>
<organism evidence="2 3">
    <name type="scientific">Sphingomonas populi</name>
    <dbReference type="NCBI Taxonomy" id="2484750"/>
    <lineage>
        <taxon>Bacteria</taxon>
        <taxon>Pseudomonadati</taxon>
        <taxon>Pseudomonadota</taxon>
        <taxon>Alphaproteobacteria</taxon>
        <taxon>Sphingomonadales</taxon>
        <taxon>Sphingomonadaceae</taxon>
        <taxon>Sphingomonas</taxon>
    </lineage>
</organism>
<accession>A0A4Q6XPC7</accession>
<keyword evidence="3" id="KW-1185">Reference proteome</keyword>
<proteinExistence type="predicted"/>
<sequence>MTVLLSLVAICCSSVAVLLLWMAWRRDHRRRRLLAGSLIAWVIALTLWTTAFGLEVGIPLTLETAAIVAFVFILSRIEFRTPRIVRERYAPPVVRSRNRWLRGTILGVGAGPVAFTASTGVGVLFATTAPLADATRLMLAGLLIPSLWGAAMTLVLASRRLLLPSAGLLGVAITTIATSVMVVR</sequence>
<keyword evidence="1" id="KW-0472">Membrane</keyword>
<feature type="transmembrane region" description="Helical" evidence="1">
    <location>
        <begin position="33"/>
        <end position="54"/>
    </location>
</feature>
<evidence type="ECO:0000256" key="1">
    <source>
        <dbReference type="SAM" id="Phobius"/>
    </source>
</evidence>
<keyword evidence="1" id="KW-1133">Transmembrane helix</keyword>
<dbReference type="RefSeq" id="WP_130160411.1">
    <property type="nucleotide sequence ID" value="NZ_SGIS01000076.1"/>
</dbReference>
<reference evidence="2 3" key="1">
    <citation type="submission" date="2019-02" db="EMBL/GenBank/DDBJ databases">
        <authorList>
            <person name="Li Y."/>
        </authorList>
    </citation>
    <scope>NUCLEOTIDE SEQUENCE [LARGE SCALE GENOMIC DNA]</scope>
    <source>
        <strain evidence="2 3">3-7</strain>
    </source>
</reference>
<keyword evidence="1" id="KW-0812">Transmembrane</keyword>
<feature type="transmembrane region" description="Helical" evidence="1">
    <location>
        <begin position="161"/>
        <end position="183"/>
    </location>
</feature>
<feature type="transmembrane region" description="Helical" evidence="1">
    <location>
        <begin position="100"/>
        <end position="125"/>
    </location>
</feature>
<gene>
    <name evidence="2" type="ORF">EWE75_23055</name>
</gene>
<dbReference type="EMBL" id="SGIS01000076">
    <property type="protein sequence ID" value="RZF59184.1"/>
    <property type="molecule type" value="Genomic_DNA"/>
</dbReference>
<evidence type="ECO:0000313" key="3">
    <source>
        <dbReference type="Proteomes" id="UP000292085"/>
    </source>
</evidence>
<feature type="transmembrane region" description="Helical" evidence="1">
    <location>
        <begin position="6"/>
        <end position="24"/>
    </location>
</feature>
<feature type="transmembrane region" description="Helical" evidence="1">
    <location>
        <begin position="60"/>
        <end position="79"/>
    </location>
</feature>
<feature type="transmembrane region" description="Helical" evidence="1">
    <location>
        <begin position="137"/>
        <end position="156"/>
    </location>
</feature>
<protein>
    <submittedName>
        <fullName evidence="2">Uncharacterized protein</fullName>
    </submittedName>
</protein>
<comment type="caution">
    <text evidence="2">The sequence shown here is derived from an EMBL/GenBank/DDBJ whole genome shotgun (WGS) entry which is preliminary data.</text>
</comment>
<evidence type="ECO:0000313" key="2">
    <source>
        <dbReference type="EMBL" id="RZF59184.1"/>
    </source>
</evidence>
<dbReference type="AlphaFoldDB" id="A0A4Q6XPC7"/>
<name>A0A4Q6XPC7_9SPHN</name>
<dbReference type="Proteomes" id="UP000292085">
    <property type="component" value="Unassembled WGS sequence"/>
</dbReference>